<organism evidence="2 3">
    <name type="scientific">Coccomyxa viridis</name>
    <dbReference type="NCBI Taxonomy" id="1274662"/>
    <lineage>
        <taxon>Eukaryota</taxon>
        <taxon>Viridiplantae</taxon>
        <taxon>Chlorophyta</taxon>
        <taxon>core chlorophytes</taxon>
        <taxon>Trebouxiophyceae</taxon>
        <taxon>Trebouxiophyceae incertae sedis</taxon>
        <taxon>Coccomyxaceae</taxon>
        <taxon>Coccomyxa</taxon>
    </lineage>
</organism>
<sequence length="293" mass="32471">MERSNRRIHTIVSKPCRTNPAERVLDLETLWDFEAASDLRPRALRWFERKMKRYSQIVSDTTDPTMLEGAYNLEGATDASAPPVLPSLLDACAPSAALTLSVYPEQGDKFLAMSCAQGSSFWPNLQRHLTVLTLILSPGKGEAQLLGALGTLTALQTLNVQAECNPPLYRDLAGEKAAWELPHLTSLQMQNLEDGKLTLKCPKLAAAWFVNNKSLHITMVDAVLTTLVLTKCESTQFDCTHPEESLRDLVSLRVAGCSEVDSRVIENISLMSKLQKLTYDSFPTRSMLCTTFP</sequence>
<dbReference type="EMBL" id="CAXHTA020000011">
    <property type="protein sequence ID" value="CAL5224879.1"/>
    <property type="molecule type" value="Genomic_DNA"/>
</dbReference>
<proteinExistence type="predicted"/>
<dbReference type="Gene3D" id="3.80.10.10">
    <property type="entry name" value="Ribonuclease Inhibitor"/>
    <property type="match status" value="1"/>
</dbReference>
<evidence type="ECO:0000256" key="1">
    <source>
        <dbReference type="ARBA" id="ARBA00004430"/>
    </source>
</evidence>
<dbReference type="InterPro" id="IPR032675">
    <property type="entry name" value="LRR_dom_sf"/>
</dbReference>
<comment type="subcellular location">
    <subcellularLocation>
        <location evidence="1">Cytoplasm</location>
        <location evidence="1">Cytoskeleton</location>
        <location evidence="1">Cilium axoneme</location>
    </subcellularLocation>
</comment>
<gene>
    <name evidence="2" type="primary">g7638</name>
    <name evidence="2" type="ORF">VP750_LOCUS6538</name>
</gene>
<protein>
    <submittedName>
        <fullName evidence="2">G7638 protein</fullName>
    </submittedName>
</protein>
<keyword evidence="3" id="KW-1185">Reference proteome</keyword>
<evidence type="ECO:0000313" key="2">
    <source>
        <dbReference type="EMBL" id="CAL5224879.1"/>
    </source>
</evidence>
<evidence type="ECO:0000313" key="3">
    <source>
        <dbReference type="Proteomes" id="UP001497392"/>
    </source>
</evidence>
<name>A0ABP1G0U2_9CHLO</name>
<reference evidence="2 3" key="1">
    <citation type="submission" date="2024-06" db="EMBL/GenBank/DDBJ databases">
        <authorList>
            <person name="Kraege A."/>
            <person name="Thomma B."/>
        </authorList>
    </citation>
    <scope>NUCLEOTIDE SEQUENCE [LARGE SCALE GENOMIC DNA]</scope>
</reference>
<accession>A0ABP1G0U2</accession>
<dbReference type="SUPFAM" id="SSF52047">
    <property type="entry name" value="RNI-like"/>
    <property type="match status" value="1"/>
</dbReference>
<dbReference type="Proteomes" id="UP001497392">
    <property type="component" value="Unassembled WGS sequence"/>
</dbReference>
<comment type="caution">
    <text evidence="2">The sequence shown here is derived from an EMBL/GenBank/DDBJ whole genome shotgun (WGS) entry which is preliminary data.</text>
</comment>